<keyword evidence="2 5" id="KW-0547">Nucleotide-binding</keyword>
<dbReference type="AlphaFoldDB" id="A0A090IK91"/>
<evidence type="ECO:0000256" key="4">
    <source>
        <dbReference type="ARBA" id="ARBA00022840"/>
    </source>
</evidence>
<name>A0A090IK91_9GAMM</name>
<dbReference type="GO" id="GO:0005524">
    <property type="term" value="F:ATP binding"/>
    <property type="evidence" value="ECO:0007669"/>
    <property type="project" value="UniProtKB-UniRule"/>
</dbReference>
<evidence type="ECO:0000259" key="6">
    <source>
        <dbReference type="PROSITE" id="PS50011"/>
    </source>
</evidence>
<accession>A0A090IK91</accession>
<evidence type="ECO:0000313" key="8">
    <source>
        <dbReference type="Proteomes" id="UP000032427"/>
    </source>
</evidence>
<dbReference type="PROSITE" id="PS00108">
    <property type="entry name" value="PROTEIN_KINASE_ST"/>
    <property type="match status" value="1"/>
</dbReference>
<dbReference type="PROSITE" id="PS50011">
    <property type="entry name" value="PROTEIN_KINASE_DOM"/>
    <property type="match status" value="1"/>
</dbReference>
<evidence type="ECO:0000256" key="1">
    <source>
        <dbReference type="ARBA" id="ARBA00022679"/>
    </source>
</evidence>
<dbReference type="Proteomes" id="UP000032427">
    <property type="component" value="Chromosome 1"/>
</dbReference>
<proteinExistence type="predicted"/>
<sequence length="323" mass="36669">MTELNIDHFLATEPEIKTPEISLENNLKPLPKIVNNRYKILRVLGIGGMGVVYQVDDLLLKSIGVPQSEMALKILNSEVSVFNDSDLLLVNEYVQANQLHHPNIVPIQHLALCDESQRGFLVMPMIKGELLSLLLDSPFENIPDEHRLKYAVTLINCVNHCHKQKVIHGDLKPSNILIADSNELYLFDFSISRNINSDKNNFTVNFNQVHAWSSDYAAPEVLQGNAPTIKSDLYSLAILLYKLLLNTHPYQQNEKMLEVRNKEQQKLHQLLLQGMAPVPAERILNFKALILLFKEMKKNLSSDKKIAILQKVASVFSMNKNKS</sequence>
<dbReference type="InterPro" id="IPR008271">
    <property type="entry name" value="Ser/Thr_kinase_AS"/>
</dbReference>
<keyword evidence="1" id="KW-0808">Transferase</keyword>
<dbReference type="PROSITE" id="PS00107">
    <property type="entry name" value="PROTEIN_KINASE_ATP"/>
    <property type="match status" value="1"/>
</dbReference>
<keyword evidence="7" id="KW-0723">Serine/threonine-protein kinase</keyword>
<dbReference type="SMART" id="SM00220">
    <property type="entry name" value="S_TKc"/>
    <property type="match status" value="1"/>
</dbReference>
<dbReference type="Pfam" id="PF00069">
    <property type="entry name" value="Pkinase"/>
    <property type="match status" value="1"/>
</dbReference>
<dbReference type="InterPro" id="IPR017441">
    <property type="entry name" value="Protein_kinase_ATP_BS"/>
</dbReference>
<dbReference type="InterPro" id="IPR011009">
    <property type="entry name" value="Kinase-like_dom_sf"/>
</dbReference>
<dbReference type="Gene3D" id="3.30.200.20">
    <property type="entry name" value="Phosphorylase Kinase, domain 1"/>
    <property type="match status" value="1"/>
</dbReference>
<evidence type="ECO:0000256" key="2">
    <source>
        <dbReference type="ARBA" id="ARBA00022741"/>
    </source>
</evidence>
<evidence type="ECO:0000256" key="5">
    <source>
        <dbReference type="PROSITE-ProRule" id="PRU10141"/>
    </source>
</evidence>
<dbReference type="InterPro" id="IPR000719">
    <property type="entry name" value="Prot_kinase_dom"/>
</dbReference>
<keyword evidence="8" id="KW-1185">Reference proteome</keyword>
<dbReference type="PANTHER" id="PTHR43289:SF6">
    <property type="entry name" value="SERINE_THREONINE-PROTEIN KINASE NEKL-3"/>
    <property type="match status" value="1"/>
</dbReference>
<dbReference type="SUPFAM" id="SSF56112">
    <property type="entry name" value="Protein kinase-like (PK-like)"/>
    <property type="match status" value="1"/>
</dbReference>
<dbReference type="KEGG" id="awd:AWOD_I_0981"/>
<gene>
    <name evidence="7" type="ORF">AWOD_I_0981</name>
</gene>
<dbReference type="Gene3D" id="1.10.510.10">
    <property type="entry name" value="Transferase(Phosphotransferase) domain 1"/>
    <property type="match status" value="1"/>
</dbReference>
<dbReference type="GeneID" id="28540547"/>
<organism evidence="7 8">
    <name type="scientific">Aliivibrio wodanis</name>
    <dbReference type="NCBI Taxonomy" id="80852"/>
    <lineage>
        <taxon>Bacteria</taxon>
        <taxon>Pseudomonadati</taxon>
        <taxon>Pseudomonadota</taxon>
        <taxon>Gammaproteobacteria</taxon>
        <taxon>Vibrionales</taxon>
        <taxon>Vibrionaceae</taxon>
        <taxon>Aliivibrio</taxon>
    </lineage>
</organism>
<dbReference type="OrthoDB" id="9801841at2"/>
<keyword evidence="4 5" id="KW-0067">ATP-binding</keyword>
<dbReference type="EMBL" id="LN554846">
    <property type="protein sequence ID" value="CED71071.1"/>
    <property type="molecule type" value="Genomic_DNA"/>
</dbReference>
<evidence type="ECO:0000313" key="7">
    <source>
        <dbReference type="EMBL" id="CED71071.1"/>
    </source>
</evidence>
<reference evidence="8" key="1">
    <citation type="submission" date="2014-09" db="EMBL/GenBank/DDBJ databases">
        <authorList>
            <person name="Hjerde E."/>
        </authorList>
    </citation>
    <scope>NUCLEOTIDE SEQUENCE [LARGE SCALE GENOMIC DNA]</scope>
    <source>
        <strain evidence="8">06/09/139</strain>
    </source>
</reference>
<dbReference type="HOGENOM" id="CLU_000288_63_44_6"/>
<protein>
    <submittedName>
        <fullName evidence="7">Serine/threonine protein kinase</fullName>
    </submittedName>
</protein>
<dbReference type="GO" id="GO:0004674">
    <property type="term" value="F:protein serine/threonine kinase activity"/>
    <property type="evidence" value="ECO:0007669"/>
    <property type="project" value="UniProtKB-KW"/>
</dbReference>
<evidence type="ECO:0000256" key="3">
    <source>
        <dbReference type="ARBA" id="ARBA00022777"/>
    </source>
</evidence>
<feature type="domain" description="Protein kinase" evidence="6">
    <location>
        <begin position="38"/>
        <end position="323"/>
    </location>
</feature>
<feature type="binding site" evidence="5">
    <location>
        <position position="73"/>
    </location>
    <ligand>
        <name>ATP</name>
        <dbReference type="ChEBI" id="CHEBI:30616"/>
    </ligand>
</feature>
<keyword evidence="3 7" id="KW-0418">Kinase</keyword>
<dbReference type="PANTHER" id="PTHR43289">
    <property type="entry name" value="MITOGEN-ACTIVATED PROTEIN KINASE KINASE KINASE 20-RELATED"/>
    <property type="match status" value="1"/>
</dbReference>
<dbReference type="STRING" id="80852.AWOD_I_0981"/>
<dbReference type="PATRIC" id="fig|80852.17.peg.1000"/>